<evidence type="ECO:0000313" key="4">
    <source>
        <dbReference type="Proteomes" id="UP001383192"/>
    </source>
</evidence>
<dbReference type="SUPFAM" id="SSF48576">
    <property type="entry name" value="Terpenoid synthases"/>
    <property type="match status" value="1"/>
</dbReference>
<proteinExistence type="inferred from homology"/>
<dbReference type="Proteomes" id="UP001383192">
    <property type="component" value="Unassembled WGS sequence"/>
</dbReference>
<evidence type="ECO:0000256" key="2">
    <source>
        <dbReference type="ARBA" id="ARBA00023239"/>
    </source>
</evidence>
<dbReference type="EMBL" id="JAYKXP010000026">
    <property type="protein sequence ID" value="KAK7044170.1"/>
    <property type="molecule type" value="Genomic_DNA"/>
</dbReference>
<accession>A0AAW0CZF1</accession>
<dbReference type="Pfam" id="PF06330">
    <property type="entry name" value="TRI5"/>
    <property type="match status" value="1"/>
</dbReference>
<keyword evidence="2" id="KW-0456">Lyase</keyword>
<sequence length="295" mass="33532">MKGQVESTVRNFLERLGYTQPAVSTEMGRRLKDALLDDYAYFKDHPRPAEWFDKTCTLCIALSQASIPQASDIFAVYFDDMTHVMPESLKAFQKKFMMNDMDLDVMVTFRRILSDAYRLWDDIPANLIVNATMEFVTGCAMEGDVGIGSMKVQDTAKSWPDFLRAKTGISPAYSFMVFPLRSSLPSYIQVIGDTCRFIELTNDVLSFYKEYLAGETQNYISNRALTTERSPLQAFQDVAEQVLSTNDRICATLKEPELTSWNTFVNGYLAFHVTQERYLLDKVLLPGQCGIVELP</sequence>
<dbReference type="GO" id="GO:0016838">
    <property type="term" value="F:carbon-oxygen lyase activity, acting on phosphates"/>
    <property type="evidence" value="ECO:0007669"/>
    <property type="project" value="InterPro"/>
</dbReference>
<name>A0AAW0CZF1_9AGAR</name>
<comment type="caution">
    <text evidence="3">The sequence shown here is derived from an EMBL/GenBank/DDBJ whole genome shotgun (WGS) entry which is preliminary data.</text>
</comment>
<evidence type="ECO:0000256" key="1">
    <source>
        <dbReference type="ARBA" id="ARBA00007946"/>
    </source>
</evidence>
<evidence type="ECO:0000313" key="3">
    <source>
        <dbReference type="EMBL" id="KAK7044170.1"/>
    </source>
</evidence>
<protein>
    <recommendedName>
        <fullName evidence="5">Terpene synthase</fullName>
    </recommendedName>
</protein>
<reference evidence="3 4" key="1">
    <citation type="submission" date="2024-01" db="EMBL/GenBank/DDBJ databases">
        <title>A draft genome for a cacao thread blight-causing isolate of Paramarasmius palmivorus.</title>
        <authorList>
            <person name="Baruah I.K."/>
            <person name="Bukari Y."/>
            <person name="Amoako-Attah I."/>
            <person name="Meinhardt L.W."/>
            <person name="Bailey B.A."/>
            <person name="Cohen S.P."/>
        </authorList>
    </citation>
    <scope>NUCLEOTIDE SEQUENCE [LARGE SCALE GENOMIC DNA]</scope>
    <source>
        <strain evidence="3 4">GH-12</strain>
    </source>
</reference>
<gene>
    <name evidence="3" type="ORF">VNI00_007890</name>
</gene>
<dbReference type="AlphaFoldDB" id="A0AAW0CZF1"/>
<comment type="similarity">
    <text evidence="1">Belongs to the trichodiene synthase family.</text>
</comment>
<dbReference type="Gene3D" id="1.10.600.10">
    <property type="entry name" value="Farnesyl Diphosphate Synthase"/>
    <property type="match status" value="1"/>
</dbReference>
<keyword evidence="4" id="KW-1185">Reference proteome</keyword>
<dbReference type="InterPro" id="IPR024652">
    <property type="entry name" value="Trichodiene_synth"/>
</dbReference>
<organism evidence="3 4">
    <name type="scientific">Paramarasmius palmivorus</name>
    <dbReference type="NCBI Taxonomy" id="297713"/>
    <lineage>
        <taxon>Eukaryota</taxon>
        <taxon>Fungi</taxon>
        <taxon>Dikarya</taxon>
        <taxon>Basidiomycota</taxon>
        <taxon>Agaricomycotina</taxon>
        <taxon>Agaricomycetes</taxon>
        <taxon>Agaricomycetidae</taxon>
        <taxon>Agaricales</taxon>
        <taxon>Marasmiineae</taxon>
        <taxon>Marasmiaceae</taxon>
        <taxon>Paramarasmius</taxon>
    </lineage>
</organism>
<evidence type="ECO:0008006" key="5">
    <source>
        <dbReference type="Google" id="ProtNLM"/>
    </source>
</evidence>
<dbReference type="InterPro" id="IPR008949">
    <property type="entry name" value="Isoprenoid_synthase_dom_sf"/>
</dbReference>